<feature type="compositionally biased region" description="Basic residues" evidence="1">
    <location>
        <begin position="13"/>
        <end position="34"/>
    </location>
</feature>
<feature type="non-terminal residue" evidence="2">
    <location>
        <position position="1"/>
    </location>
</feature>
<feature type="region of interest" description="Disordered" evidence="1">
    <location>
        <begin position="162"/>
        <end position="192"/>
    </location>
</feature>
<feature type="compositionally biased region" description="Basic and acidic residues" evidence="1">
    <location>
        <begin position="45"/>
        <end position="57"/>
    </location>
</feature>
<sequence>DDPPHRPSPLPPRRARRRRRRRPRPRPGGTRRGRPGGGRRPGRAPADRLLGRDDPGRGRPANPRRRRLVHRGLPTELRRPGARPDLPGPRPRAVGGRRRAERPLHVYPGSLRCQRRLHRHVPARGRHRGERGRPDVVRHHHGARYRARRGECRHLRRGAGIRLAGDRDPRRRDLGVRRPAGGDARGRHPDPV</sequence>
<protein>
    <submittedName>
        <fullName evidence="2">Uncharacterized protein</fullName>
    </submittedName>
</protein>
<feature type="compositionally biased region" description="Pro residues" evidence="1">
    <location>
        <begin position="1"/>
        <end position="12"/>
    </location>
</feature>
<gene>
    <name evidence="2" type="ORF">AVDCRST_MAG19-936</name>
</gene>
<proteinExistence type="predicted"/>
<name>A0A6J4UM81_9BACT</name>
<reference evidence="2" key="1">
    <citation type="submission" date="2020-02" db="EMBL/GenBank/DDBJ databases">
        <authorList>
            <person name="Meier V. D."/>
        </authorList>
    </citation>
    <scope>NUCLEOTIDE SEQUENCE</scope>
    <source>
        <strain evidence="2">AVDCRST_MAG19</strain>
    </source>
</reference>
<evidence type="ECO:0000256" key="1">
    <source>
        <dbReference type="SAM" id="MobiDB-lite"/>
    </source>
</evidence>
<feature type="compositionally biased region" description="Basic and acidic residues" evidence="1">
    <location>
        <begin position="164"/>
        <end position="176"/>
    </location>
</feature>
<accession>A0A6J4UM81</accession>
<dbReference type="AlphaFoldDB" id="A0A6J4UM81"/>
<organism evidence="2">
    <name type="scientific">uncultured Thermomicrobiales bacterium</name>
    <dbReference type="NCBI Taxonomy" id="1645740"/>
    <lineage>
        <taxon>Bacteria</taxon>
        <taxon>Pseudomonadati</taxon>
        <taxon>Thermomicrobiota</taxon>
        <taxon>Thermomicrobia</taxon>
        <taxon>Thermomicrobiales</taxon>
        <taxon>environmental samples</taxon>
    </lineage>
</organism>
<dbReference type="EMBL" id="CADCWL010000040">
    <property type="protein sequence ID" value="CAA9553052.1"/>
    <property type="molecule type" value="Genomic_DNA"/>
</dbReference>
<feature type="region of interest" description="Disordered" evidence="1">
    <location>
        <begin position="1"/>
        <end position="100"/>
    </location>
</feature>
<feature type="non-terminal residue" evidence="2">
    <location>
        <position position="192"/>
    </location>
</feature>
<evidence type="ECO:0000313" key="2">
    <source>
        <dbReference type="EMBL" id="CAA9553052.1"/>
    </source>
</evidence>